<dbReference type="Pfam" id="PF00703">
    <property type="entry name" value="Glyco_hydro_2"/>
    <property type="match status" value="1"/>
</dbReference>
<dbReference type="SUPFAM" id="SSF51445">
    <property type="entry name" value="(Trans)glycosidases"/>
    <property type="match status" value="1"/>
</dbReference>
<dbReference type="InterPro" id="IPR036156">
    <property type="entry name" value="Beta-gal/glucu_dom_sf"/>
</dbReference>
<dbReference type="InterPro" id="IPR006102">
    <property type="entry name" value="Ig-like_GH2"/>
</dbReference>
<evidence type="ECO:0000256" key="2">
    <source>
        <dbReference type="ARBA" id="ARBA00022801"/>
    </source>
</evidence>
<evidence type="ECO:0000313" key="8">
    <source>
        <dbReference type="Proteomes" id="UP001276854"/>
    </source>
</evidence>
<dbReference type="PANTHER" id="PTHR42732:SF1">
    <property type="entry name" value="BETA-MANNOSIDASE"/>
    <property type="match status" value="1"/>
</dbReference>
<dbReference type="GO" id="GO:0016787">
    <property type="term" value="F:hydrolase activity"/>
    <property type="evidence" value="ECO:0007669"/>
    <property type="project" value="UniProtKB-KW"/>
</dbReference>
<keyword evidence="3" id="KW-0326">Glycosidase</keyword>
<dbReference type="SUPFAM" id="SSF49303">
    <property type="entry name" value="beta-Galactosidase/glucuronidase domain"/>
    <property type="match status" value="1"/>
</dbReference>
<dbReference type="Gene3D" id="2.60.40.10">
    <property type="entry name" value="Immunoglobulins"/>
    <property type="match status" value="1"/>
</dbReference>
<keyword evidence="8" id="KW-1185">Reference proteome</keyword>
<name>A0ABU4GL61_9CLOT</name>
<dbReference type="InterPro" id="IPR006104">
    <property type="entry name" value="Glyco_hydro_2_N"/>
</dbReference>
<dbReference type="RefSeq" id="WP_318064595.1">
    <property type="nucleotide sequence ID" value="NZ_JAWONS010000186.1"/>
</dbReference>
<dbReference type="PANTHER" id="PTHR42732">
    <property type="entry name" value="BETA-GALACTOSIDASE"/>
    <property type="match status" value="1"/>
</dbReference>
<evidence type="ECO:0000259" key="5">
    <source>
        <dbReference type="Pfam" id="PF02836"/>
    </source>
</evidence>
<protein>
    <submittedName>
        <fullName evidence="7">Glycoside hydrolase family 2 TIM barrel-domain containing protein</fullName>
    </submittedName>
</protein>
<evidence type="ECO:0000256" key="1">
    <source>
        <dbReference type="ARBA" id="ARBA00007401"/>
    </source>
</evidence>
<feature type="domain" description="Glycosyl hydrolases family 2 sugar binding" evidence="6">
    <location>
        <begin position="39"/>
        <end position="201"/>
    </location>
</feature>
<proteinExistence type="inferred from homology"/>
<dbReference type="InterPro" id="IPR008979">
    <property type="entry name" value="Galactose-bd-like_sf"/>
</dbReference>
<keyword evidence="2 7" id="KW-0378">Hydrolase</keyword>
<dbReference type="InterPro" id="IPR006101">
    <property type="entry name" value="Glyco_hydro_2"/>
</dbReference>
<dbReference type="PRINTS" id="PR00132">
    <property type="entry name" value="GLHYDRLASE2"/>
</dbReference>
<dbReference type="InterPro" id="IPR051913">
    <property type="entry name" value="GH2_Domain-Containing"/>
</dbReference>
<feature type="domain" description="Glycoside hydrolase family 2 immunoglobulin-like beta-sandwich" evidence="4">
    <location>
        <begin position="227"/>
        <end position="301"/>
    </location>
</feature>
<dbReference type="Pfam" id="PF02836">
    <property type="entry name" value="Glyco_hydro_2_C"/>
    <property type="match status" value="1"/>
</dbReference>
<feature type="domain" description="Glycoside hydrolase family 2 catalytic" evidence="5">
    <location>
        <begin position="303"/>
        <end position="600"/>
    </location>
</feature>
<gene>
    <name evidence="7" type="ORF">RZO55_12300</name>
</gene>
<comment type="caution">
    <text evidence="7">The sequence shown here is derived from an EMBL/GenBank/DDBJ whole genome shotgun (WGS) entry which is preliminary data.</text>
</comment>
<comment type="similarity">
    <text evidence="1">Belongs to the glycosyl hydrolase 2 family.</text>
</comment>
<evidence type="ECO:0000256" key="3">
    <source>
        <dbReference type="ARBA" id="ARBA00023295"/>
    </source>
</evidence>
<accession>A0ABU4GL61</accession>
<dbReference type="Pfam" id="PF02837">
    <property type="entry name" value="Glyco_hydro_2_N"/>
    <property type="match status" value="1"/>
</dbReference>
<reference evidence="7 8" key="1">
    <citation type="submission" date="2023-10" db="EMBL/GenBank/DDBJ databases">
        <title>A novel Glycoside Hydrolase 43-Like Enzyme from Clostrdium boliviensis is an Endo-xylanase, and a Candidate for Xylooligosaccharides Production from Different Xylan Substrates.</title>
        <authorList>
            <person name="Alvarez M.T."/>
            <person name="Rocabado-Villegas L.R."/>
            <person name="Salas-Veizaga D.M."/>
            <person name="Linares-Pasten J.A."/>
            <person name="Gudmundsdottir E.E."/>
            <person name="Hreggvidsson G.O."/>
            <person name="Adlercreutz P."/>
            <person name="Nordberg Karlsson E."/>
        </authorList>
    </citation>
    <scope>NUCLEOTIDE SEQUENCE [LARGE SCALE GENOMIC DNA]</scope>
    <source>
        <strain evidence="7 8">E-1</strain>
    </source>
</reference>
<dbReference type="InterPro" id="IPR006103">
    <property type="entry name" value="Glyco_hydro_2_cat"/>
</dbReference>
<sequence>MEIIKNFVDNIHNDDYKSDYEFPVIQGESMVFPGGRKKQSLNGEWNFSVDQYDNCLRAKWFLEQETNDEGRNIPLDYGFDEWDTIKVPGVWNLARPEYFYYEGPAVYSRRFSLEEESKGRVFLQFGAVSYEARIFLNGVFLGIHKGGSTPFTIEITSRLKAENRLIVVADNTRRKEQIPSENTDWFLYGGIYRDVSLLFVPDVYIKNMKAGLINRETGTIEVTALIDCEKKLTDSELTFSIPELNIEVTFPVNEDGTCTMYVNAGKLSLWSPESPKRYQVLLTLRKKGVVKDEVTDLIGFRTVETKDRKILLNGRQIFLRGACLHEETEEHGKAVTKDEIREAFQRAKKMNCNFLRLAHYPHTEWVSEIADEEGILLWEEIPVYWWIDFSNPQALDDARNQLTELISRDFNRASVIIWSVGNENPDTEARYEFMKDLASTARRMDPTRLISAACLVDTVNLRIADRLERHLDVIGLNEYYGWYDPDYEKLTEILNGSHPEKPVIISEFGADGYQPDENSRKYVRGSEKEQEEIYKKQVELFGKTEYIQGTTPWILYDYRTPKRLGAYQKGYNIKGLVTADRKREKPAFAVMKNYYEEIKNNEGSDRETVGE</sequence>
<evidence type="ECO:0000259" key="6">
    <source>
        <dbReference type="Pfam" id="PF02837"/>
    </source>
</evidence>
<organism evidence="7 8">
    <name type="scientific">Clostridium boliviensis</name>
    <dbReference type="NCBI Taxonomy" id="318465"/>
    <lineage>
        <taxon>Bacteria</taxon>
        <taxon>Bacillati</taxon>
        <taxon>Bacillota</taxon>
        <taxon>Clostridia</taxon>
        <taxon>Eubacteriales</taxon>
        <taxon>Clostridiaceae</taxon>
        <taxon>Clostridium</taxon>
    </lineage>
</organism>
<evidence type="ECO:0000313" key="7">
    <source>
        <dbReference type="EMBL" id="MDW2798356.1"/>
    </source>
</evidence>
<dbReference type="EMBL" id="JAWONS010000186">
    <property type="protein sequence ID" value="MDW2798356.1"/>
    <property type="molecule type" value="Genomic_DNA"/>
</dbReference>
<dbReference type="InterPro" id="IPR013783">
    <property type="entry name" value="Ig-like_fold"/>
</dbReference>
<dbReference type="Proteomes" id="UP001276854">
    <property type="component" value="Unassembled WGS sequence"/>
</dbReference>
<dbReference type="InterPro" id="IPR017853">
    <property type="entry name" value="GH"/>
</dbReference>
<dbReference type="Gene3D" id="3.20.20.80">
    <property type="entry name" value="Glycosidases"/>
    <property type="match status" value="1"/>
</dbReference>
<dbReference type="Gene3D" id="2.60.120.260">
    <property type="entry name" value="Galactose-binding domain-like"/>
    <property type="match status" value="1"/>
</dbReference>
<dbReference type="SUPFAM" id="SSF49785">
    <property type="entry name" value="Galactose-binding domain-like"/>
    <property type="match status" value="1"/>
</dbReference>
<evidence type="ECO:0000259" key="4">
    <source>
        <dbReference type="Pfam" id="PF00703"/>
    </source>
</evidence>